<evidence type="ECO:0000256" key="2">
    <source>
        <dbReference type="ARBA" id="ARBA00022801"/>
    </source>
</evidence>
<dbReference type="Gene3D" id="3.40.50.1820">
    <property type="entry name" value="alpha/beta hydrolase"/>
    <property type="match status" value="1"/>
</dbReference>
<comment type="caution">
    <text evidence="5">The sequence shown here is derived from an EMBL/GenBank/DDBJ whole genome shotgun (WGS) entry which is preliminary data.</text>
</comment>
<dbReference type="Pfam" id="PF08386">
    <property type="entry name" value="Abhydrolase_4"/>
    <property type="match status" value="1"/>
</dbReference>
<dbReference type="Pfam" id="PF00561">
    <property type="entry name" value="Abhydrolase_1"/>
    <property type="match status" value="1"/>
</dbReference>
<dbReference type="PANTHER" id="PTHR43248:SF25">
    <property type="entry name" value="AB HYDROLASE-1 DOMAIN-CONTAINING PROTEIN-RELATED"/>
    <property type="match status" value="1"/>
</dbReference>
<dbReference type="InterPro" id="IPR013595">
    <property type="entry name" value="Pept_S33_TAP-like_C"/>
</dbReference>
<evidence type="ECO:0000259" key="4">
    <source>
        <dbReference type="Pfam" id="PF08386"/>
    </source>
</evidence>
<protein>
    <submittedName>
        <fullName evidence="5">Alpha beta hydrolase fold family</fullName>
    </submittedName>
</protein>
<evidence type="ECO:0000256" key="1">
    <source>
        <dbReference type="ARBA" id="ARBA00010088"/>
    </source>
</evidence>
<dbReference type="EMBL" id="LFIW01000576">
    <property type="protein sequence ID" value="KZL85711.1"/>
    <property type="molecule type" value="Genomic_DNA"/>
</dbReference>
<gene>
    <name evidence="5" type="ORF">CI238_05163</name>
</gene>
<dbReference type="Proteomes" id="UP000076584">
    <property type="component" value="Unassembled WGS sequence"/>
</dbReference>
<reference evidence="5 6" key="1">
    <citation type="submission" date="2015-06" db="EMBL/GenBank/DDBJ databases">
        <title>Survival trade-offs in plant roots during colonization by closely related pathogenic and mutualistic fungi.</title>
        <authorList>
            <person name="Hacquard S."/>
            <person name="Kracher B."/>
            <person name="Hiruma K."/>
            <person name="Weinman A."/>
            <person name="Muench P."/>
            <person name="Garrido Oter R."/>
            <person name="Ver Loren van Themaat E."/>
            <person name="Dallerey J.-F."/>
            <person name="Damm U."/>
            <person name="Henrissat B."/>
            <person name="Lespinet O."/>
            <person name="Thon M."/>
            <person name="Kemen E."/>
            <person name="McHardy A.C."/>
            <person name="Schulze-Lefert P."/>
            <person name="O'Connell R.J."/>
        </authorList>
    </citation>
    <scope>NUCLEOTIDE SEQUENCE [LARGE SCALE GENOMIC DNA]</scope>
    <source>
        <strain evidence="5 6">MAFF 238704</strain>
    </source>
</reference>
<comment type="similarity">
    <text evidence="1">Belongs to the peptidase S33 family.</text>
</comment>
<dbReference type="InterPro" id="IPR051601">
    <property type="entry name" value="Serine_prot/Carboxylest_S33"/>
</dbReference>
<proteinExistence type="inferred from homology"/>
<evidence type="ECO:0000313" key="5">
    <source>
        <dbReference type="EMBL" id="KZL85711.1"/>
    </source>
</evidence>
<dbReference type="InterPro" id="IPR029058">
    <property type="entry name" value="AB_hydrolase_fold"/>
</dbReference>
<evidence type="ECO:0000313" key="6">
    <source>
        <dbReference type="Proteomes" id="UP000076584"/>
    </source>
</evidence>
<dbReference type="AlphaFoldDB" id="A0A162N9H6"/>
<dbReference type="SUPFAM" id="SSF53474">
    <property type="entry name" value="alpha/beta-Hydrolases"/>
    <property type="match status" value="1"/>
</dbReference>
<dbReference type="PANTHER" id="PTHR43248">
    <property type="entry name" value="2-SUCCINYL-6-HYDROXY-2,4-CYCLOHEXADIENE-1-CARBOXYLATE SYNTHASE"/>
    <property type="match status" value="1"/>
</dbReference>
<dbReference type="GO" id="GO:0016787">
    <property type="term" value="F:hydrolase activity"/>
    <property type="evidence" value="ECO:0007669"/>
    <property type="project" value="UniProtKB-KW"/>
</dbReference>
<keyword evidence="2 5" id="KW-0378">Hydrolase</keyword>
<accession>A0A162N9H6</accession>
<evidence type="ECO:0000259" key="3">
    <source>
        <dbReference type="Pfam" id="PF00561"/>
    </source>
</evidence>
<dbReference type="InterPro" id="IPR000073">
    <property type="entry name" value="AB_hydrolase_1"/>
</dbReference>
<sequence>MFQASQNVSGHESAIRNIGPPQIESAGLKCVRLGLGCSRFCLPFLSVGPLITTNYLVYEVDMDSKKPAGFSVPKEANGPRDKGKAAVTAALSVLALTALIRGILLFTPWSPFGHRSIPEQQLSTEWSWSNIKPSRTLEWHSCFEDGGYDCARLDVPMDWQQPSNDRRVVLAITRIRATDASDYRGPVIFNPGGPGGSGVWSLRDHGKMLQEIVGTNHDLISFDPRGVGASIPRLECWNSPQHGQSWGLQDPGILDSHEGILGELFARAAAYSQACERAMKPTGILEHIGTAPAARDMLEIVYQTGYKKLKYWGFSYGTILGGVFAAMYPEKVERLVSDGNVDYREWFNSAHVNFIRDTDKVLFAFYDFCYRAGPEKCAFHAPTSKAIMERFSNLLSTLKTYPVIVAPDEENGPEVPMLVTYSKVMRLLSSTLYQPQYQFENFSKIIAALEGKDGRPFYEHYHPRKPTPAPICSPQPISPLEPLPGIIEGTEDAFPVIMCADHPAVHDLTLEDVQREAKNILDLSPATGALNVPYQMTCNQRTTRPRWRFDGPFEANTSHPILFIANQADNITPLISARNNSAGFPGSIVLVQNSYGHTSLAAPSKCTRQYINAYFQNGSLPEAGQECEGDSQPFGPKVGNEVRLYQSPLIL</sequence>
<organism evidence="5 6">
    <name type="scientific">Colletotrichum incanum</name>
    <name type="common">Soybean anthracnose fungus</name>
    <dbReference type="NCBI Taxonomy" id="1573173"/>
    <lineage>
        <taxon>Eukaryota</taxon>
        <taxon>Fungi</taxon>
        <taxon>Dikarya</taxon>
        <taxon>Ascomycota</taxon>
        <taxon>Pezizomycotina</taxon>
        <taxon>Sordariomycetes</taxon>
        <taxon>Hypocreomycetidae</taxon>
        <taxon>Glomerellales</taxon>
        <taxon>Glomerellaceae</taxon>
        <taxon>Colletotrichum</taxon>
        <taxon>Colletotrichum spaethianum species complex</taxon>
    </lineage>
</organism>
<dbReference type="STRING" id="1573173.A0A162N9H6"/>
<name>A0A162N9H6_COLIC</name>
<keyword evidence="6" id="KW-1185">Reference proteome</keyword>
<feature type="domain" description="AB hydrolase-1" evidence="3">
    <location>
        <begin position="186"/>
        <end position="344"/>
    </location>
</feature>
<feature type="domain" description="Peptidase S33 tripeptidyl aminopeptidase-like C-terminal" evidence="4">
    <location>
        <begin position="533"/>
        <end position="627"/>
    </location>
</feature>